<feature type="compositionally biased region" description="Basic and acidic residues" evidence="2">
    <location>
        <begin position="215"/>
        <end position="227"/>
    </location>
</feature>
<accession>A0A2C6KP42</accession>
<comment type="caution">
    <text evidence="3">The sequence shown here is derived from an EMBL/GenBank/DDBJ whole genome shotgun (WGS) entry which is preliminary data.</text>
</comment>
<dbReference type="RefSeq" id="XP_067920593.1">
    <property type="nucleotide sequence ID" value="XM_068067433.1"/>
</dbReference>
<dbReference type="PANTHER" id="PTHR24111:SF0">
    <property type="entry name" value="LEUCINE-RICH REPEAT-CONTAINING PROTEIN"/>
    <property type="match status" value="1"/>
</dbReference>
<name>A0A2C6KP42_9APIC</name>
<feature type="compositionally biased region" description="Acidic residues" evidence="2">
    <location>
        <begin position="791"/>
        <end position="806"/>
    </location>
</feature>
<evidence type="ECO:0000256" key="1">
    <source>
        <dbReference type="ARBA" id="ARBA00022737"/>
    </source>
</evidence>
<keyword evidence="1" id="KW-0677">Repeat</keyword>
<dbReference type="OrthoDB" id="341587at2759"/>
<feature type="region of interest" description="Disordered" evidence="2">
    <location>
        <begin position="832"/>
        <end position="872"/>
    </location>
</feature>
<dbReference type="GeneID" id="94430644"/>
<proteinExistence type="predicted"/>
<dbReference type="InterPro" id="IPR032675">
    <property type="entry name" value="LRR_dom_sf"/>
</dbReference>
<feature type="compositionally biased region" description="Polar residues" evidence="2">
    <location>
        <begin position="272"/>
        <end position="303"/>
    </location>
</feature>
<dbReference type="Pfam" id="PF13516">
    <property type="entry name" value="LRR_6"/>
    <property type="match status" value="5"/>
</dbReference>
<dbReference type="EMBL" id="MIGC01003818">
    <property type="protein sequence ID" value="PHJ18889.1"/>
    <property type="molecule type" value="Genomic_DNA"/>
</dbReference>
<protein>
    <submittedName>
        <fullName evidence="3">Leucine rich repeat-containing protein</fullName>
    </submittedName>
</protein>
<gene>
    <name evidence="3" type="ORF">CSUI_007285</name>
</gene>
<organism evidence="3 4">
    <name type="scientific">Cystoisospora suis</name>
    <dbReference type="NCBI Taxonomy" id="483139"/>
    <lineage>
        <taxon>Eukaryota</taxon>
        <taxon>Sar</taxon>
        <taxon>Alveolata</taxon>
        <taxon>Apicomplexa</taxon>
        <taxon>Conoidasida</taxon>
        <taxon>Coccidia</taxon>
        <taxon>Eucoccidiorida</taxon>
        <taxon>Eimeriorina</taxon>
        <taxon>Sarcocystidae</taxon>
        <taxon>Cystoisospora</taxon>
    </lineage>
</organism>
<evidence type="ECO:0000256" key="2">
    <source>
        <dbReference type="SAM" id="MobiDB-lite"/>
    </source>
</evidence>
<dbReference type="VEuPathDB" id="ToxoDB:CSUI_007285"/>
<dbReference type="InterPro" id="IPR052201">
    <property type="entry name" value="LRR-containing_regulator"/>
</dbReference>
<dbReference type="SMART" id="SM00368">
    <property type="entry name" value="LRR_RI"/>
    <property type="match status" value="9"/>
</dbReference>
<feature type="region of interest" description="Disordered" evidence="2">
    <location>
        <begin position="758"/>
        <end position="814"/>
    </location>
</feature>
<dbReference type="Gene3D" id="3.80.10.10">
    <property type="entry name" value="Ribonuclease Inhibitor"/>
    <property type="match status" value="2"/>
</dbReference>
<sequence>MSVSPWLQIARSVCSAAVPPLAEKGMMTADGIAPVGSTGNPGSTPMSQGQGDAEDDESLTQSSKDEDHPRERFDSSLTEKLPPADRTGSEAGSIIPPGGVASAPNREEPDPPGFVHHSVPIDHQQEDNSQAPWEQDGPASPDGPELSAVVAGQQEASAAVGNTGSGWSGESEQKDGNEMGEPSSAEGNLEKSGEDKMSEFSSPEDEYQLSVRNRFSLDRPTAEETRTRQKQPTEVTSTDRKSGYASHEPRQPSVDEESEDGHSADILLDGDSSYTSSAFRQTPSTPGVPQGSTPRVTSVSHLASSHLDAADAPSVEETALRNNVTPPQHPGVDRPFVLPEDIDLSHIEPTMSFAIIYQQKCEKMGVRPNAILVESLMSTSSTKEDEDHKPAVHIACPGNMRRVFCRRLDDLGMIPAVLALAYCGSSLQSLNLSYNRLSDDGAVSLAALLGHCSALRILNVKGNDIKAKGTAILCESFRKHSSVLEDLDVSLNPVGDNGARALAEWLRDSRYLEKLNVDSCQIDMDGLIALAAVLRETNRRQGLKKFWHRSPLQSLSASLSHIGSKDFTQNPNILSLCSFFFLLLSSSTSLVEINPSLVELSLAKQSLRDQGIKILVPYLKMNHGLHTLDLSCNQITFFGSKAICDLLRANTPLEILKLDCNRLAEYGARYLALGLEGNRHLHTLHLNKNHIPPEGLLYLANALLVKNRSLLRIALSENHFDSSSATAFGRLISPNSPRPVPLTTDFTVYEVDGLTVESSPSHAENVGLEIDQKKRKNLEMKMTRKKKKEEGGEEEKEKEEGEEGENEERMKKKRNLEASLAALVLAMRKAYTATPGEQEGEILVEEGDVEEDEESEGEDEEKEGVVPSSPRE</sequence>
<evidence type="ECO:0000313" key="4">
    <source>
        <dbReference type="Proteomes" id="UP000221165"/>
    </source>
</evidence>
<feature type="compositionally biased region" description="Basic and acidic residues" evidence="2">
    <location>
        <begin position="188"/>
        <end position="198"/>
    </location>
</feature>
<dbReference type="AlphaFoldDB" id="A0A2C6KP42"/>
<dbReference type="SUPFAM" id="SSF52047">
    <property type="entry name" value="RNI-like"/>
    <property type="match status" value="1"/>
</dbReference>
<keyword evidence="4" id="KW-1185">Reference proteome</keyword>
<feature type="compositionally biased region" description="Polar residues" evidence="2">
    <location>
        <begin position="37"/>
        <end position="50"/>
    </location>
</feature>
<dbReference type="InterPro" id="IPR001611">
    <property type="entry name" value="Leu-rich_rpt"/>
</dbReference>
<feature type="region of interest" description="Disordered" evidence="2">
    <location>
        <begin position="29"/>
        <end position="314"/>
    </location>
</feature>
<dbReference type="Proteomes" id="UP000221165">
    <property type="component" value="Unassembled WGS sequence"/>
</dbReference>
<dbReference type="PANTHER" id="PTHR24111">
    <property type="entry name" value="LEUCINE-RICH REPEAT-CONTAINING PROTEIN 34"/>
    <property type="match status" value="1"/>
</dbReference>
<reference evidence="3 4" key="1">
    <citation type="journal article" date="2017" name="Int. J. Parasitol.">
        <title>The genome of the protozoan parasite Cystoisospora suis and a reverse vaccinology approach to identify vaccine candidates.</title>
        <authorList>
            <person name="Palmieri N."/>
            <person name="Shrestha A."/>
            <person name="Ruttkowski B."/>
            <person name="Beck T."/>
            <person name="Vogl C."/>
            <person name="Tomley F."/>
            <person name="Blake D.P."/>
            <person name="Joachim A."/>
        </authorList>
    </citation>
    <scope>NUCLEOTIDE SEQUENCE [LARGE SCALE GENOMIC DNA]</scope>
    <source>
        <strain evidence="3 4">Wien I</strain>
    </source>
</reference>
<feature type="compositionally biased region" description="Acidic residues" evidence="2">
    <location>
        <begin position="838"/>
        <end position="862"/>
    </location>
</feature>
<feature type="compositionally biased region" description="Basic and acidic residues" evidence="2">
    <location>
        <begin position="237"/>
        <end position="250"/>
    </location>
</feature>
<feature type="compositionally biased region" description="Basic and acidic residues" evidence="2">
    <location>
        <begin position="63"/>
        <end position="74"/>
    </location>
</feature>
<evidence type="ECO:0000313" key="3">
    <source>
        <dbReference type="EMBL" id="PHJ18889.1"/>
    </source>
</evidence>